<name>A0A841N4H1_9FLAO</name>
<comment type="caution">
    <text evidence="1">The sequence shown here is derived from an EMBL/GenBank/DDBJ whole genome shotgun (WGS) entry which is preliminary data.</text>
</comment>
<proteinExistence type="predicted"/>
<dbReference type="RefSeq" id="WP_184159655.1">
    <property type="nucleotide sequence ID" value="NZ_JACHLC010000001.1"/>
</dbReference>
<accession>A0A841N4H1</accession>
<dbReference type="Proteomes" id="UP000589738">
    <property type="component" value="Unassembled WGS sequence"/>
</dbReference>
<keyword evidence="2" id="KW-1185">Reference proteome</keyword>
<evidence type="ECO:0000313" key="1">
    <source>
        <dbReference type="EMBL" id="MBB6370023.1"/>
    </source>
</evidence>
<dbReference type="AlphaFoldDB" id="A0A841N4H1"/>
<reference evidence="1 2" key="1">
    <citation type="submission" date="2020-08" db="EMBL/GenBank/DDBJ databases">
        <title>Functional genomics of gut bacteria from endangered species of beetles.</title>
        <authorList>
            <person name="Carlos-Shanley C."/>
        </authorList>
    </citation>
    <scope>NUCLEOTIDE SEQUENCE [LARGE SCALE GENOMIC DNA]</scope>
    <source>
        <strain evidence="1 2">S00136</strain>
    </source>
</reference>
<gene>
    <name evidence="1" type="ORF">HNP36_001076</name>
</gene>
<protein>
    <submittedName>
        <fullName evidence="1">Uncharacterized protein</fullName>
    </submittedName>
</protein>
<dbReference type="EMBL" id="JACHLC010000001">
    <property type="protein sequence ID" value="MBB6370023.1"/>
    <property type="molecule type" value="Genomic_DNA"/>
</dbReference>
<sequence>MIKFSLLLLTAYLLYYAGNIIYDLFLKKEITTHQEESEFFSLSDFTNEKENPAMVGIEDVETLNMPKSFNKKEIIPQRSSQNEERLSLEELRKRFESEQDLDNLLEVQPEKKKEAPKAKDNGWQNILNLSETMVQLVSNIDGHKVYHSTM</sequence>
<evidence type="ECO:0000313" key="2">
    <source>
        <dbReference type="Proteomes" id="UP000589738"/>
    </source>
</evidence>
<organism evidence="1 2">
    <name type="scientific">Chryseobacterium shigense</name>
    <dbReference type="NCBI Taxonomy" id="297244"/>
    <lineage>
        <taxon>Bacteria</taxon>
        <taxon>Pseudomonadati</taxon>
        <taxon>Bacteroidota</taxon>
        <taxon>Flavobacteriia</taxon>
        <taxon>Flavobacteriales</taxon>
        <taxon>Weeksellaceae</taxon>
        <taxon>Chryseobacterium group</taxon>
        <taxon>Chryseobacterium</taxon>
    </lineage>
</organism>